<feature type="domain" description="Peptidase A1" evidence="14">
    <location>
        <begin position="106"/>
        <end position="414"/>
    </location>
</feature>
<dbReference type="FunFam" id="2.40.70.10:FF:000002">
    <property type="entry name" value="Vacuolar aspartic proteinase"/>
    <property type="match status" value="1"/>
</dbReference>
<evidence type="ECO:0000313" key="16">
    <source>
        <dbReference type="Proteomes" id="UP000186303"/>
    </source>
</evidence>
<feature type="signal peptide" evidence="13">
    <location>
        <begin position="1"/>
        <end position="21"/>
    </location>
</feature>
<dbReference type="PROSITE" id="PS51767">
    <property type="entry name" value="PEPTIDASE_A1"/>
    <property type="match status" value="1"/>
</dbReference>
<sequence>MMHYLGALTLLFLSLTVYVNAATFKTKLSKLPHAKERTLSSVISQSEFLGYKYGVSSKQRPFSLFRDAEGDLRVLSGEAGLSSEKWLATARAGHNVPLTDFLNAQYFADIELGTPPQKFKVILDTGSANLWVPSEKCTSIACFLHKKYDNTLSSTYKPNGSSFEIQYGSGSMEGFVSRDHLTIGDLKIQDQDFAEATTEPGLAFAFGKFDGILGLAYDTISVNKIVPPFYKMIEQGLLDENLFAFYLGTDDSVGGEATFGGVDPDHFEGPIVYAPVRRKGYWEVALNKIGFGDEELELSKTGAAIDTGTSLIAMPSEISEILNKEIGAKRSFAGQYTVDCDRVPSLPTLTFYLDNKPYMLEGKDYILNVQGTCISSFMGMDLPPPIGPMWIIGDVFLRKFYTVYDLDKNAVGFAKAK</sequence>
<dbReference type="GO" id="GO:0004190">
    <property type="term" value="F:aspartic-type endopeptidase activity"/>
    <property type="evidence" value="ECO:0007669"/>
    <property type="project" value="UniProtKB-KW"/>
</dbReference>
<dbReference type="OrthoDB" id="771136at2759"/>
<evidence type="ECO:0000256" key="7">
    <source>
        <dbReference type="ARBA" id="ARBA00022801"/>
    </source>
</evidence>
<gene>
    <name evidence="15" type="ORF">MSYG_4374</name>
</gene>
<dbReference type="GO" id="GO:0000324">
    <property type="term" value="C:fungal-type vacuole"/>
    <property type="evidence" value="ECO:0007669"/>
    <property type="project" value="InterPro"/>
</dbReference>
<dbReference type="InterPro" id="IPR021109">
    <property type="entry name" value="Peptidase_aspartic_dom_sf"/>
</dbReference>
<name>A0A1M8AC71_MALS4</name>
<dbReference type="CDD" id="cd05488">
    <property type="entry name" value="Proteinase_A_fungi"/>
    <property type="match status" value="1"/>
</dbReference>
<evidence type="ECO:0000256" key="3">
    <source>
        <dbReference type="ARBA" id="ARBA00022554"/>
    </source>
</evidence>
<dbReference type="VEuPathDB" id="FungiDB:MSYG_4374"/>
<feature type="chain" id="PRO_5013269343" evidence="13">
    <location>
        <begin position="22"/>
        <end position="417"/>
    </location>
</feature>
<dbReference type="EMBL" id="LT671828">
    <property type="protein sequence ID" value="SHO80019.1"/>
    <property type="molecule type" value="Genomic_DNA"/>
</dbReference>
<dbReference type="Pfam" id="PF00026">
    <property type="entry name" value="Asp"/>
    <property type="match status" value="1"/>
</dbReference>
<evidence type="ECO:0000256" key="10">
    <source>
        <dbReference type="PIRSR" id="PIRSR601461-1"/>
    </source>
</evidence>
<protein>
    <submittedName>
        <fullName evidence="15">Similar to S.cerevisiae protein PEP4 (Vacuolar aspartyl protease (Proteinase A))</fullName>
    </submittedName>
</protein>
<evidence type="ECO:0000256" key="9">
    <source>
        <dbReference type="ARBA" id="ARBA00023180"/>
    </source>
</evidence>
<evidence type="ECO:0000256" key="6">
    <source>
        <dbReference type="ARBA" id="ARBA00022750"/>
    </source>
</evidence>
<comment type="similarity">
    <text evidence="2 12">Belongs to the peptidase A1 family.</text>
</comment>
<evidence type="ECO:0000256" key="2">
    <source>
        <dbReference type="ARBA" id="ARBA00007447"/>
    </source>
</evidence>
<dbReference type="SUPFAM" id="SSF50630">
    <property type="entry name" value="Acid proteases"/>
    <property type="match status" value="1"/>
</dbReference>
<feature type="disulfide bond" evidence="11">
    <location>
        <begin position="137"/>
        <end position="142"/>
    </location>
</feature>
<evidence type="ECO:0000256" key="5">
    <source>
        <dbReference type="ARBA" id="ARBA00022729"/>
    </source>
</evidence>
<dbReference type="InterPro" id="IPR001969">
    <property type="entry name" value="Aspartic_peptidase_AS"/>
</dbReference>
<keyword evidence="3" id="KW-0926">Vacuole</keyword>
<dbReference type="GO" id="GO:0006508">
    <property type="term" value="P:proteolysis"/>
    <property type="evidence" value="ECO:0007669"/>
    <property type="project" value="UniProtKB-KW"/>
</dbReference>
<dbReference type="InterPro" id="IPR001461">
    <property type="entry name" value="Aspartic_peptidase_A1"/>
</dbReference>
<evidence type="ECO:0000256" key="11">
    <source>
        <dbReference type="PIRSR" id="PIRSR601461-2"/>
    </source>
</evidence>
<feature type="active site" evidence="10">
    <location>
        <position position="124"/>
    </location>
</feature>
<keyword evidence="7 12" id="KW-0378">Hydrolase</keyword>
<dbReference type="Gene3D" id="2.40.70.10">
    <property type="entry name" value="Acid Proteases"/>
    <property type="match status" value="2"/>
</dbReference>
<proteinExistence type="inferred from homology"/>
<dbReference type="PRINTS" id="PR00792">
    <property type="entry name" value="PEPSIN"/>
</dbReference>
<evidence type="ECO:0000259" key="14">
    <source>
        <dbReference type="PROSITE" id="PS51767"/>
    </source>
</evidence>
<dbReference type="FunFam" id="2.40.70.10:FF:000036">
    <property type="entry name" value="Vacuolar aspartic protease"/>
    <property type="match status" value="1"/>
</dbReference>
<feature type="disulfide bond" evidence="11">
    <location>
        <begin position="340"/>
        <end position="373"/>
    </location>
</feature>
<dbReference type="PROSITE" id="PS00141">
    <property type="entry name" value="ASP_PROTEASE"/>
    <property type="match status" value="2"/>
</dbReference>
<organism evidence="15 16">
    <name type="scientific">Malassezia sympodialis (strain ATCC 42132)</name>
    <name type="common">Atopic eczema-associated yeast</name>
    <dbReference type="NCBI Taxonomy" id="1230383"/>
    <lineage>
        <taxon>Eukaryota</taxon>
        <taxon>Fungi</taxon>
        <taxon>Dikarya</taxon>
        <taxon>Basidiomycota</taxon>
        <taxon>Ustilaginomycotina</taxon>
        <taxon>Malasseziomycetes</taxon>
        <taxon>Malasseziales</taxon>
        <taxon>Malasseziaceae</taxon>
        <taxon>Malassezia</taxon>
    </lineage>
</organism>
<keyword evidence="9" id="KW-0325">Glycoprotein</keyword>
<keyword evidence="5 13" id="KW-0732">Signal</keyword>
<dbReference type="PANTHER" id="PTHR47966:SF51">
    <property type="entry name" value="BETA-SITE APP-CLEAVING ENZYME, ISOFORM A-RELATED"/>
    <property type="match status" value="1"/>
</dbReference>
<accession>A0A1M8AC71</accession>
<feature type="active site" evidence="10">
    <location>
        <position position="306"/>
    </location>
</feature>
<evidence type="ECO:0000256" key="13">
    <source>
        <dbReference type="SAM" id="SignalP"/>
    </source>
</evidence>
<dbReference type="Proteomes" id="UP000186303">
    <property type="component" value="Chromosome 8"/>
</dbReference>
<evidence type="ECO:0000256" key="8">
    <source>
        <dbReference type="ARBA" id="ARBA00023157"/>
    </source>
</evidence>
<dbReference type="AlphaFoldDB" id="A0A1M8AC71"/>
<dbReference type="PANTHER" id="PTHR47966">
    <property type="entry name" value="BETA-SITE APP-CLEAVING ENZYME, ISOFORM A-RELATED"/>
    <property type="match status" value="1"/>
</dbReference>
<evidence type="ECO:0000313" key="15">
    <source>
        <dbReference type="EMBL" id="SHO80019.1"/>
    </source>
</evidence>
<evidence type="ECO:0000256" key="12">
    <source>
        <dbReference type="RuleBase" id="RU000454"/>
    </source>
</evidence>
<evidence type="ECO:0000256" key="1">
    <source>
        <dbReference type="ARBA" id="ARBA00004116"/>
    </source>
</evidence>
<dbReference type="OMA" id="KYDHDAS"/>
<keyword evidence="4 12" id="KW-0645">Protease</keyword>
<keyword evidence="6 12" id="KW-0064">Aspartyl protease</keyword>
<reference evidence="16" key="1">
    <citation type="journal article" date="2017" name="Nucleic Acids Res.">
        <title>Proteogenomics produces comprehensive and highly accurate protein-coding gene annotation in a complete genome assembly of Malassezia sympodialis.</title>
        <authorList>
            <person name="Zhu Y."/>
            <person name="Engstroem P.G."/>
            <person name="Tellgren-Roth C."/>
            <person name="Baudo C.D."/>
            <person name="Kennell J.C."/>
            <person name="Sun S."/>
            <person name="Billmyre R.B."/>
            <person name="Schroeder M.S."/>
            <person name="Andersson A."/>
            <person name="Holm T."/>
            <person name="Sigurgeirsson B."/>
            <person name="Wu G."/>
            <person name="Sankaranarayanan S.R."/>
            <person name="Siddharthan R."/>
            <person name="Sanyal K."/>
            <person name="Lundeberg J."/>
            <person name="Nystedt B."/>
            <person name="Boekhout T."/>
            <person name="Dawson T.L. Jr."/>
            <person name="Heitman J."/>
            <person name="Scheynius A."/>
            <person name="Lehtioe J."/>
        </authorList>
    </citation>
    <scope>NUCLEOTIDE SEQUENCE [LARGE SCALE GENOMIC DNA]</scope>
    <source>
        <strain evidence="16">ATCC 42132</strain>
    </source>
</reference>
<dbReference type="InterPro" id="IPR033819">
    <property type="entry name" value="Saccharopepsin"/>
</dbReference>
<keyword evidence="16" id="KW-1185">Reference proteome</keyword>
<comment type="subcellular location">
    <subcellularLocation>
        <location evidence="1">Vacuole</location>
    </subcellularLocation>
</comment>
<dbReference type="InterPro" id="IPR033121">
    <property type="entry name" value="PEPTIDASE_A1"/>
</dbReference>
<evidence type="ECO:0000256" key="4">
    <source>
        <dbReference type="ARBA" id="ARBA00022670"/>
    </source>
</evidence>
<keyword evidence="8 11" id="KW-1015">Disulfide bond</keyword>